<feature type="signal peptide" evidence="1">
    <location>
        <begin position="1"/>
        <end position="31"/>
    </location>
</feature>
<sequence length="624" mass="70443">MRLRPCCRQLLLLASAFLVVLLLSGYSDWSAFPSVPGEALLQHPFWNYDLDAEEPRDPKQTCIIPQVHPLHPSVWSSIKPAKPIICKERSPWLTYVGADGVLRLNASAGYKLDSLRCSYQAVLRLTDNIIRLGPPVHFEKPTRINYSAISISCHNFLDFPIYSNIHPVVVPKPAATHGLAQPYNVLVFGLDSVSRLSMLRLLPKTYTYLTKVLECTVLRGMNKVGDNTFPNLVALLTGREAYTQIKHPHGTNETFDDLPLIWKEFAEIGYETLYAEDFPQFGTFNYLAEGFRDPPADHYLRPFWLAVEQSYLLRTSSNLCLGNVAKHRIQIDYLRQLITKQPLKRPYFAFSFLVEISHEYMQQTAAADEDFLHFFRHLHDGGFLRNTFLFFISDHGHRFDAIRETYVGHIEERLPFVAVRPPTEIDSELGSYVRAGLHAATGRLTSPYDTYETLRDILALVKTGKLATRTVSRFGRSLFGNIPAERTCADAGVPSKYCACDIEQPINIKDPLSQRIALALVDKVNELLARGLGSKSSLCAQLKLKTIRDANRVLSRPGESPQRVRVTVEVSPSGALLDGMLEVKEDGSVECTDDVSRINKYANQSACIDHEILRKYCYCESSKK</sequence>
<dbReference type="RefSeq" id="XP_064477887.1">
    <property type="nucleotide sequence ID" value="XM_064621817.1"/>
</dbReference>
<dbReference type="PANTHER" id="PTHR10974">
    <property type="entry name" value="FI08016P-RELATED"/>
    <property type="match status" value="1"/>
</dbReference>
<reference evidence="2" key="1">
    <citation type="submission" date="2018-03" db="EMBL/GenBank/DDBJ databases">
        <title>The relapsing fever spirochete Borrelia turicatae persists in the highly oxidative environment of its soft-bodied tick vector.</title>
        <authorList>
            <person name="Bourret T.J."/>
            <person name="Boyle W.K."/>
            <person name="Valenzuela J.G."/>
            <person name="Oliveira F."/>
            <person name="Lopez J.E."/>
        </authorList>
    </citation>
    <scope>NUCLEOTIDE SEQUENCE</scope>
    <source>
        <strain evidence="2">Kansas strain/isolate</strain>
        <tissue evidence="2">Salivary glands</tissue>
    </source>
</reference>
<dbReference type="GO" id="GO:0005615">
    <property type="term" value="C:extracellular space"/>
    <property type="evidence" value="ECO:0007669"/>
    <property type="project" value="TreeGrafter"/>
</dbReference>
<name>A0A2R5L8A1_9ACAR</name>
<dbReference type="RefSeq" id="XP_064477888.1">
    <property type="nucleotide sequence ID" value="XM_064621818.1"/>
</dbReference>
<dbReference type="RefSeq" id="XP_064477892.1">
    <property type="nucleotide sequence ID" value="XM_064621822.1"/>
</dbReference>
<dbReference type="InterPro" id="IPR017850">
    <property type="entry name" value="Alkaline_phosphatase_core_sf"/>
</dbReference>
<organism evidence="2">
    <name type="scientific">Ornithodoros turicata</name>
    <dbReference type="NCBI Taxonomy" id="34597"/>
    <lineage>
        <taxon>Eukaryota</taxon>
        <taxon>Metazoa</taxon>
        <taxon>Ecdysozoa</taxon>
        <taxon>Arthropoda</taxon>
        <taxon>Chelicerata</taxon>
        <taxon>Arachnida</taxon>
        <taxon>Acari</taxon>
        <taxon>Parasitiformes</taxon>
        <taxon>Ixodida</taxon>
        <taxon>Ixodoidea</taxon>
        <taxon>Argasidae</taxon>
        <taxon>Ornithodorinae</taxon>
        <taxon>Ornithodoros</taxon>
    </lineage>
</organism>
<dbReference type="RefSeq" id="XP_064477886.1">
    <property type="nucleotide sequence ID" value="XM_064621816.1"/>
</dbReference>
<dbReference type="SUPFAM" id="SSF53649">
    <property type="entry name" value="Alkaline phosphatase-like"/>
    <property type="match status" value="1"/>
</dbReference>
<dbReference type="RefSeq" id="XP_064477889.1">
    <property type="nucleotide sequence ID" value="XM_064621819.1"/>
</dbReference>
<dbReference type="FunFam" id="3.40.720.10:FF:000017">
    <property type="entry name" value="Predicted protein"/>
    <property type="match status" value="1"/>
</dbReference>
<dbReference type="RefSeq" id="XP_064477890.1">
    <property type="nucleotide sequence ID" value="XM_064621820.1"/>
</dbReference>
<dbReference type="InterPro" id="IPR004245">
    <property type="entry name" value="DUF229"/>
</dbReference>
<dbReference type="GeneID" id="135391530"/>
<dbReference type="CDD" id="cd16021">
    <property type="entry name" value="ALP_like"/>
    <property type="match status" value="1"/>
</dbReference>
<feature type="chain" id="PRO_5015305089" evidence="1">
    <location>
        <begin position="32"/>
        <end position="624"/>
    </location>
</feature>
<dbReference type="Pfam" id="PF02995">
    <property type="entry name" value="DUF229"/>
    <property type="match status" value="1"/>
</dbReference>
<proteinExistence type="predicted"/>
<evidence type="ECO:0000256" key="1">
    <source>
        <dbReference type="SAM" id="SignalP"/>
    </source>
</evidence>
<evidence type="ECO:0000313" key="2">
    <source>
        <dbReference type="EMBL" id="MBY05723.1"/>
    </source>
</evidence>
<accession>A0A2R5L8A1</accession>
<dbReference type="EMBL" id="GGLE01001597">
    <property type="protein sequence ID" value="MBY05723.1"/>
    <property type="molecule type" value="Transcribed_RNA"/>
</dbReference>
<dbReference type="PANTHER" id="PTHR10974:SF1">
    <property type="entry name" value="FI08016P-RELATED"/>
    <property type="match status" value="1"/>
</dbReference>
<keyword evidence="1" id="KW-0732">Signal</keyword>
<dbReference type="AlphaFoldDB" id="A0A2R5L8A1"/>
<dbReference type="RefSeq" id="XP_064477891.1">
    <property type="nucleotide sequence ID" value="XM_064621821.1"/>
</dbReference>
<dbReference type="Gene3D" id="3.40.720.10">
    <property type="entry name" value="Alkaline Phosphatase, subunit A"/>
    <property type="match status" value="1"/>
</dbReference>
<protein>
    <submittedName>
        <fullName evidence="2">Putative conserved secreted protein</fullName>
    </submittedName>
</protein>
<dbReference type="RefSeq" id="XP_064477893.1">
    <property type="nucleotide sequence ID" value="XM_064621823.1"/>
</dbReference>